<dbReference type="Proteomes" id="UP000028123">
    <property type="component" value="Unassembled WGS sequence"/>
</dbReference>
<feature type="chain" id="PRO_5001761449" evidence="1">
    <location>
        <begin position="24"/>
        <end position="218"/>
    </location>
</feature>
<name>A0A081P8A5_9BACL</name>
<keyword evidence="3" id="KW-1185">Reference proteome</keyword>
<gene>
    <name evidence="2" type="ORF">ET33_29800</name>
</gene>
<reference evidence="2 3" key="1">
    <citation type="submission" date="2014-06" db="EMBL/GenBank/DDBJ databases">
        <title>Draft genome sequence of Paenibacillus sp. MSt1.</title>
        <authorList>
            <person name="Aw Y.K."/>
            <person name="Ong K.S."/>
            <person name="Gan H.M."/>
            <person name="Lee S.M."/>
        </authorList>
    </citation>
    <scope>NUCLEOTIDE SEQUENCE [LARGE SCALE GENOMIC DNA]</scope>
    <source>
        <strain evidence="2 3">MSt1</strain>
    </source>
</reference>
<accession>A0A081P8A5</accession>
<comment type="caution">
    <text evidence="2">The sequence shown here is derived from an EMBL/GenBank/DDBJ whole genome shotgun (WGS) entry which is preliminary data.</text>
</comment>
<evidence type="ECO:0000313" key="2">
    <source>
        <dbReference type="EMBL" id="KEQ26928.1"/>
    </source>
</evidence>
<organism evidence="2 3">
    <name type="scientific">Paenibacillus tyrfis</name>
    <dbReference type="NCBI Taxonomy" id="1501230"/>
    <lineage>
        <taxon>Bacteria</taxon>
        <taxon>Bacillati</taxon>
        <taxon>Bacillota</taxon>
        <taxon>Bacilli</taxon>
        <taxon>Bacillales</taxon>
        <taxon>Paenibacillaceae</taxon>
        <taxon>Paenibacillus</taxon>
    </lineage>
</organism>
<keyword evidence="1" id="KW-0732">Signal</keyword>
<dbReference type="OrthoDB" id="2656169at2"/>
<feature type="signal peptide" evidence="1">
    <location>
        <begin position="1"/>
        <end position="23"/>
    </location>
</feature>
<protein>
    <submittedName>
        <fullName evidence="2">Uncharacterized protein</fullName>
    </submittedName>
</protein>
<dbReference type="RefSeq" id="WP_036678325.1">
    <property type="nucleotide sequence ID" value="NZ_JNVM01000005.1"/>
</dbReference>
<sequence length="218" mass="23493">MKKVYLSVLSAIIALFFTTTASAATGEGGVKLLTDTNYYGIQGYFTVPSDVFVSNDGSYIAFYLGLGDVCEGGISYTPSEKWKKFLNCGKQNPASNKSMPLASQPAAGEQIHIKLVNNLNDTASLYINGVESYTLPVQNSGSLKAPTKVKMVHTTQDNQDKNRYKNAAFSNVQVQTSKGGPYTTFPTNITPTFPFPSGKGDYEVIRSNPLATTLKAGK</sequence>
<dbReference type="EMBL" id="JNVM01000005">
    <property type="protein sequence ID" value="KEQ26928.1"/>
    <property type="molecule type" value="Genomic_DNA"/>
</dbReference>
<dbReference type="eggNOG" id="ENOG50346ST">
    <property type="taxonomic scope" value="Bacteria"/>
</dbReference>
<evidence type="ECO:0000313" key="3">
    <source>
        <dbReference type="Proteomes" id="UP000028123"/>
    </source>
</evidence>
<proteinExistence type="predicted"/>
<evidence type="ECO:0000256" key="1">
    <source>
        <dbReference type="SAM" id="SignalP"/>
    </source>
</evidence>
<dbReference type="AlphaFoldDB" id="A0A081P8A5"/>